<name>A0ACC1MJF5_9PEZI</name>
<accession>A0ACC1MJF5</accession>
<proteinExistence type="predicted"/>
<dbReference type="Proteomes" id="UP001143856">
    <property type="component" value="Unassembled WGS sequence"/>
</dbReference>
<dbReference type="EMBL" id="JAPDGR010004921">
    <property type="protein sequence ID" value="KAJ2966853.1"/>
    <property type="molecule type" value="Genomic_DNA"/>
</dbReference>
<organism evidence="1 2">
    <name type="scientific">Xylaria curta</name>
    <dbReference type="NCBI Taxonomy" id="42375"/>
    <lineage>
        <taxon>Eukaryota</taxon>
        <taxon>Fungi</taxon>
        <taxon>Dikarya</taxon>
        <taxon>Ascomycota</taxon>
        <taxon>Pezizomycotina</taxon>
        <taxon>Sordariomycetes</taxon>
        <taxon>Xylariomycetidae</taxon>
        <taxon>Xylariales</taxon>
        <taxon>Xylariaceae</taxon>
        <taxon>Xylaria</taxon>
    </lineage>
</organism>
<gene>
    <name evidence="1" type="ORF">NUW58_g10571</name>
</gene>
<sequence>MEIDDGSELGPATTRKLQQGRPSLPRARSPIKTHLKSPARQNPHLPPTSSPTRGTVLTAPERSPRTEVARRLVYEKSSQDKTMASSGHAKVNGASSRNRKLVAGGSQSSRSNKQAALNSDSVRTASEEENEVEAEAEEEDEDEQLELLNAGAVDGGDVEDEFPGSEEPDQEIEEEAPVVQELKSTNKSKPPGRRGRKPKATIEKENDDPVDAPLVDASIEENVQDEEPVKKRKGRPKAASRPKEPTPPADPTPPPKSSKRGRRARTSTDDVDEDNAESSGAKRQKTLAKSDKEDKGIESKPAPTKEKAKPGRKRKSSGVGVDSPIIQRGPPLPRSRGLVTVRREETAAMRTTRSGRASFKPLEWWKGEHIEYDEGQEDIFQDAGKRHFKMPTVKGVVRTEENYEPAPRRRGRPPTGPETEDRPISRGRRRGD</sequence>
<keyword evidence="2" id="KW-1185">Reference proteome</keyword>
<reference evidence="1" key="1">
    <citation type="submission" date="2022-10" db="EMBL/GenBank/DDBJ databases">
        <title>Genome Sequence of Xylaria curta.</title>
        <authorList>
            <person name="Buettner E."/>
        </authorList>
    </citation>
    <scope>NUCLEOTIDE SEQUENCE</scope>
    <source>
        <strain evidence="1">Babe10</strain>
    </source>
</reference>
<evidence type="ECO:0000313" key="1">
    <source>
        <dbReference type="EMBL" id="KAJ2966853.1"/>
    </source>
</evidence>
<comment type="caution">
    <text evidence="1">The sequence shown here is derived from an EMBL/GenBank/DDBJ whole genome shotgun (WGS) entry which is preliminary data.</text>
</comment>
<evidence type="ECO:0000313" key="2">
    <source>
        <dbReference type="Proteomes" id="UP001143856"/>
    </source>
</evidence>
<protein>
    <submittedName>
        <fullName evidence="1">Uncharacterized protein</fullName>
    </submittedName>
</protein>